<organism evidence="10 11">
    <name type="scientific">Undibacter mobilis</name>
    <dbReference type="NCBI Taxonomy" id="2292256"/>
    <lineage>
        <taxon>Bacteria</taxon>
        <taxon>Pseudomonadati</taxon>
        <taxon>Pseudomonadota</taxon>
        <taxon>Alphaproteobacteria</taxon>
        <taxon>Hyphomicrobiales</taxon>
        <taxon>Nitrobacteraceae</taxon>
        <taxon>Undibacter</taxon>
    </lineage>
</organism>
<feature type="domain" description="M23ase beta-sheet core" evidence="9">
    <location>
        <begin position="518"/>
        <end position="615"/>
    </location>
</feature>
<sequence length="657" mass="70887">MRARTPKRSRPHDTIELGHEAPLSVDGGDSGFVDRRRVSVQWFAGTILTALCGAALMGGAVFTSLDGETNFATLPERVEVALRGALTPSTERLGARKGDRLQSAEEPSFAKQVIRVSTTSRVGNHEVVRVRPFVRVAGNLALSVSSLSADIPPFNPQAMLAENSPSGTSIPEDAPAAEPDAEVSFVMRDLEPMMPRLKIALQTPTDDVMTRVKEAAEWSEKSASHLAGANNITGIKLAYAGPAAPDPYAGFEARIVPENITLLPKTANQTTGGNAFNEKIVIAKKGDTVSSILKELGAAAADIGAVTSTLGAKGRDPLKDGQKLRVLMSPAPGAPAQRPVRVIVANENTVEAVAALSDAGKYVAVDVRNVDSEVAQNTDQNDEENDDGSGVRLYQSVYETALRNQIPRPLIDELIKIYSYDVDFQRKVQPGDSFEVLYAGEEETPGADNRNDVLFAALTVGGEVKKFYRFQSPDDGLVDYYDESGKSAKKFLVRKPLVAGIMRSGFGIRRHPILGYTKMHTGVDWAAPTGTPIYAAGNGVVEKEGWESGYGKFILVKHNNGYETAYGHMSAFARGMEVGKRVRQGQVIGFVGSTGLSTGSHVHYEIRVNGRFVDPMRIKLPRGRELTGSMMATFEQERDRLDGIMARKPARMASSAK</sequence>
<keyword evidence="2" id="KW-0645">Protease</keyword>
<dbReference type="InterPro" id="IPR050570">
    <property type="entry name" value="Cell_wall_metabolism_enzyme"/>
</dbReference>
<dbReference type="Pfam" id="PF01551">
    <property type="entry name" value="Peptidase_M23"/>
    <property type="match status" value="1"/>
</dbReference>
<keyword evidence="8" id="KW-0812">Transmembrane</keyword>
<protein>
    <submittedName>
        <fullName evidence="10">M23 family peptidase</fullName>
    </submittedName>
</protein>
<dbReference type="AlphaFoldDB" id="A0A371BE17"/>
<dbReference type="InterPro" id="IPR011055">
    <property type="entry name" value="Dup_hybrid_motif"/>
</dbReference>
<dbReference type="InterPro" id="IPR016047">
    <property type="entry name" value="M23ase_b-sheet_dom"/>
</dbReference>
<evidence type="ECO:0000256" key="7">
    <source>
        <dbReference type="SAM" id="MobiDB-lite"/>
    </source>
</evidence>
<evidence type="ECO:0000259" key="9">
    <source>
        <dbReference type="Pfam" id="PF01551"/>
    </source>
</evidence>
<evidence type="ECO:0000313" key="10">
    <source>
        <dbReference type="EMBL" id="RDV05653.1"/>
    </source>
</evidence>
<feature type="transmembrane region" description="Helical" evidence="8">
    <location>
        <begin position="42"/>
        <end position="65"/>
    </location>
</feature>
<accession>A0A371BE17</accession>
<reference evidence="11" key="1">
    <citation type="submission" date="2018-08" db="EMBL/GenBank/DDBJ databases">
        <authorList>
            <person name="Kim S.-J."/>
            <person name="Jung G.-Y."/>
        </authorList>
    </citation>
    <scope>NUCLEOTIDE SEQUENCE [LARGE SCALE GENOMIC DNA]</scope>
    <source>
        <strain evidence="11">GY_H</strain>
    </source>
</reference>
<feature type="compositionally biased region" description="Basic residues" evidence="7">
    <location>
        <begin position="1"/>
        <end position="10"/>
    </location>
</feature>
<dbReference type="OrthoDB" id="9805070at2"/>
<evidence type="ECO:0000256" key="4">
    <source>
        <dbReference type="ARBA" id="ARBA00022801"/>
    </source>
</evidence>
<comment type="caution">
    <text evidence="10">The sequence shown here is derived from an EMBL/GenBank/DDBJ whole genome shotgun (WGS) entry which is preliminary data.</text>
</comment>
<evidence type="ECO:0000256" key="6">
    <source>
        <dbReference type="ARBA" id="ARBA00023049"/>
    </source>
</evidence>
<evidence type="ECO:0000256" key="5">
    <source>
        <dbReference type="ARBA" id="ARBA00022833"/>
    </source>
</evidence>
<keyword evidence="4" id="KW-0378">Hydrolase</keyword>
<keyword evidence="3" id="KW-0479">Metal-binding</keyword>
<dbReference type="Gene3D" id="3.10.450.350">
    <property type="match status" value="1"/>
</dbReference>
<gene>
    <name evidence="10" type="ORF">DXH78_02250</name>
</gene>
<keyword evidence="6" id="KW-0482">Metalloprotease</keyword>
<evidence type="ECO:0000256" key="8">
    <source>
        <dbReference type="SAM" id="Phobius"/>
    </source>
</evidence>
<dbReference type="Gene3D" id="2.70.70.10">
    <property type="entry name" value="Glucose Permease (Domain IIA)"/>
    <property type="match status" value="1"/>
</dbReference>
<keyword evidence="5" id="KW-0862">Zinc</keyword>
<dbReference type="GO" id="GO:0006508">
    <property type="term" value="P:proteolysis"/>
    <property type="evidence" value="ECO:0007669"/>
    <property type="project" value="UniProtKB-KW"/>
</dbReference>
<dbReference type="GO" id="GO:0004222">
    <property type="term" value="F:metalloendopeptidase activity"/>
    <property type="evidence" value="ECO:0007669"/>
    <property type="project" value="TreeGrafter"/>
</dbReference>
<dbReference type="GO" id="GO:0046872">
    <property type="term" value="F:metal ion binding"/>
    <property type="evidence" value="ECO:0007669"/>
    <property type="project" value="UniProtKB-KW"/>
</dbReference>
<dbReference type="EMBL" id="QRGO01000001">
    <property type="protein sequence ID" value="RDV05653.1"/>
    <property type="molecule type" value="Genomic_DNA"/>
</dbReference>
<keyword evidence="8" id="KW-1133">Transmembrane helix</keyword>
<evidence type="ECO:0000313" key="11">
    <source>
        <dbReference type="Proteomes" id="UP000263993"/>
    </source>
</evidence>
<keyword evidence="11" id="KW-1185">Reference proteome</keyword>
<keyword evidence="8" id="KW-0472">Membrane</keyword>
<comment type="cofactor">
    <cofactor evidence="1">
        <name>Zn(2+)</name>
        <dbReference type="ChEBI" id="CHEBI:29105"/>
    </cofactor>
</comment>
<feature type="region of interest" description="Disordered" evidence="7">
    <location>
        <begin position="1"/>
        <end position="22"/>
    </location>
</feature>
<proteinExistence type="predicted"/>
<dbReference type="SUPFAM" id="SSF51261">
    <property type="entry name" value="Duplicated hybrid motif"/>
    <property type="match status" value="1"/>
</dbReference>
<name>A0A371BE17_9BRAD</name>
<evidence type="ECO:0000256" key="3">
    <source>
        <dbReference type="ARBA" id="ARBA00022723"/>
    </source>
</evidence>
<dbReference type="Proteomes" id="UP000263993">
    <property type="component" value="Unassembled WGS sequence"/>
</dbReference>
<dbReference type="CDD" id="cd12797">
    <property type="entry name" value="M23_peptidase"/>
    <property type="match status" value="1"/>
</dbReference>
<dbReference type="PANTHER" id="PTHR21666">
    <property type="entry name" value="PEPTIDASE-RELATED"/>
    <property type="match status" value="1"/>
</dbReference>
<evidence type="ECO:0000256" key="2">
    <source>
        <dbReference type="ARBA" id="ARBA00022670"/>
    </source>
</evidence>
<dbReference type="PANTHER" id="PTHR21666:SF288">
    <property type="entry name" value="CELL DIVISION PROTEIN YTFB"/>
    <property type="match status" value="1"/>
</dbReference>
<evidence type="ECO:0000256" key="1">
    <source>
        <dbReference type="ARBA" id="ARBA00001947"/>
    </source>
</evidence>